<dbReference type="OrthoDB" id="1684102at2759"/>
<dbReference type="EMBL" id="CADEPI010000237">
    <property type="protein sequence ID" value="CAB3381563.1"/>
    <property type="molecule type" value="Genomic_DNA"/>
</dbReference>
<feature type="region of interest" description="Disordered" evidence="2">
    <location>
        <begin position="590"/>
        <end position="725"/>
    </location>
</feature>
<name>A0A8S1DKJ3_9INSE</name>
<evidence type="ECO:0000313" key="4">
    <source>
        <dbReference type="Proteomes" id="UP000494165"/>
    </source>
</evidence>
<feature type="compositionally biased region" description="Polar residues" evidence="2">
    <location>
        <begin position="161"/>
        <end position="170"/>
    </location>
</feature>
<comment type="caution">
    <text evidence="3">The sequence shown here is derived from an EMBL/GenBank/DDBJ whole genome shotgun (WGS) entry which is preliminary data.</text>
</comment>
<sequence length="793" mass="85628">MSNRGYYVPCAPFLFFVPDSGGTAPQPALAGAANALEVRPHPVQPPLTGGAASTVAPAPAAPQITAAPFQYLVHEQAKSLVALQELQNEVGALLEFRELVIETFPHLRNKISSASSTMGSEVNLPEASTSSAPATPSTTAVGPGWGPGVRVRRRIPKERSSPTADDSSAEMTKLPKGPKSTEGAASCSTVQDSGFSTETKEHHSSGASVKASSGGSSSGGVNSDASMDELWNLLDVIQRKGSRLRNEVQELQTKLQHEAVRGGGGEGTAAADWSPPPGVRSWGDDDDPSEVRRLRMERDVLLDKVTEMEAETLQSRARVSQLQAELHQISSIRRGLEDQLLLSARNSCVCSMSSTSPRRNLKLESPRASSQVRERSSGFQPVRSSSGPSPRHVRRRSSRLDSVSSPLDFDSRIPRYVHRPSTVGRSPSPSPATFSQPPFGNLDRVIGDPQQVTLNLPPSFKPSPHKVAAILGERNHVELQRHLLTSVVHNEALQIELEHASLRKSEINGELERMREENDELRFQLEEKSIELEGTRARVRVLERHSGGKLAANGHHESSRNRKQQQEDPILLAMTNTSSTESAHDLALAVDRPPEPPKRQNNKSSVVSSNNNNNKFGPSSNNNNNNKSRIPLQTGTPPKGSPEKKKNSAGSLGRASLKKVVGGASLKSSRESLASSTLMSRSKDSLNRLSSLPRKNSSLPRPNNSPAHKGGKTTPLDAATKGVHHSLSSVPMVEVALCPADSLNTAQCRRRGDEVVPWQGASMAFSYFDSINSEQLWQRHSSTGTTGDSLEQY</sequence>
<evidence type="ECO:0000313" key="3">
    <source>
        <dbReference type="EMBL" id="CAB3381563.1"/>
    </source>
</evidence>
<feature type="compositionally biased region" description="Low complexity" evidence="2">
    <location>
        <begin position="381"/>
        <end position="390"/>
    </location>
</feature>
<gene>
    <name evidence="3" type="ORF">CLODIP_2_CD09669</name>
</gene>
<keyword evidence="4" id="KW-1185">Reference proteome</keyword>
<feature type="compositionally biased region" description="Basic and acidic residues" evidence="2">
    <location>
        <begin position="554"/>
        <end position="566"/>
    </location>
</feature>
<feature type="compositionally biased region" description="Low complexity" evidence="2">
    <location>
        <begin position="127"/>
        <end position="142"/>
    </location>
</feature>
<keyword evidence="1" id="KW-0175">Coiled coil</keyword>
<feature type="compositionally biased region" description="Low complexity" evidence="2">
    <location>
        <begin position="602"/>
        <end position="628"/>
    </location>
</feature>
<feature type="compositionally biased region" description="Polar residues" evidence="2">
    <location>
        <begin position="687"/>
        <end position="706"/>
    </location>
</feature>
<feature type="compositionally biased region" description="Polar residues" evidence="2">
    <location>
        <begin position="186"/>
        <end position="197"/>
    </location>
</feature>
<proteinExistence type="predicted"/>
<evidence type="ECO:0000256" key="2">
    <source>
        <dbReference type="SAM" id="MobiDB-lite"/>
    </source>
</evidence>
<dbReference type="AlphaFoldDB" id="A0A8S1DKJ3"/>
<feature type="region of interest" description="Disordered" evidence="2">
    <location>
        <begin position="115"/>
        <end position="223"/>
    </location>
</feature>
<feature type="compositionally biased region" description="Low complexity" evidence="2">
    <location>
        <begin position="665"/>
        <end position="680"/>
    </location>
</feature>
<feature type="region of interest" description="Disordered" evidence="2">
    <location>
        <begin position="351"/>
        <end position="434"/>
    </location>
</feature>
<reference evidence="3 4" key="1">
    <citation type="submission" date="2020-04" db="EMBL/GenBank/DDBJ databases">
        <authorList>
            <person name="Alioto T."/>
            <person name="Alioto T."/>
            <person name="Gomez Garrido J."/>
        </authorList>
    </citation>
    <scope>NUCLEOTIDE SEQUENCE [LARGE SCALE GENOMIC DNA]</scope>
</reference>
<feature type="region of interest" description="Disordered" evidence="2">
    <location>
        <begin position="544"/>
        <end position="567"/>
    </location>
</feature>
<feature type="region of interest" description="Disordered" evidence="2">
    <location>
        <begin position="260"/>
        <end position="288"/>
    </location>
</feature>
<evidence type="ECO:0000256" key="1">
    <source>
        <dbReference type="SAM" id="Coils"/>
    </source>
</evidence>
<feature type="compositionally biased region" description="Polar residues" evidence="2">
    <location>
        <begin position="423"/>
        <end position="434"/>
    </location>
</feature>
<organism evidence="3 4">
    <name type="scientific">Cloeon dipterum</name>
    <dbReference type="NCBI Taxonomy" id="197152"/>
    <lineage>
        <taxon>Eukaryota</taxon>
        <taxon>Metazoa</taxon>
        <taxon>Ecdysozoa</taxon>
        <taxon>Arthropoda</taxon>
        <taxon>Hexapoda</taxon>
        <taxon>Insecta</taxon>
        <taxon>Pterygota</taxon>
        <taxon>Palaeoptera</taxon>
        <taxon>Ephemeroptera</taxon>
        <taxon>Pisciforma</taxon>
        <taxon>Baetidae</taxon>
        <taxon>Cloeon</taxon>
    </lineage>
</organism>
<dbReference type="Proteomes" id="UP000494165">
    <property type="component" value="Unassembled WGS sequence"/>
</dbReference>
<accession>A0A8S1DKJ3</accession>
<protein>
    <submittedName>
        <fullName evidence="3">Uncharacterized protein</fullName>
    </submittedName>
</protein>
<feature type="coiled-coil region" evidence="1">
    <location>
        <begin position="291"/>
        <end position="339"/>
    </location>
</feature>
<feature type="compositionally biased region" description="Low complexity" evidence="2">
    <location>
        <begin position="205"/>
        <end position="223"/>
    </location>
</feature>